<dbReference type="Pfam" id="PF03116">
    <property type="entry name" value="NQR2_RnfD_RnfE"/>
    <property type="match status" value="1"/>
</dbReference>
<name>A0A832H3T3_9CYAN</name>
<dbReference type="InterPro" id="IPR004338">
    <property type="entry name" value="NqrB/RnfD"/>
</dbReference>
<sequence>MQDARIFQILFLSLFLTLGIGTRDWTLHPAIIVTAIATCLATQAIATWAVGGPSPHPLSPACFLLSPLITSLGLSLLLRTDHYTTMVIASVVAILSKFALRVNDKHVFNPANIGIVAAILLTHDAWISPGQWGEESWYALIFLGAGGIVLQRVGRWDTTVAFLGSYALLEAIRNVWLGWTWDVWVHRLTSGSLLLFALFMVTDPRTIPNNRTARVLWASAIALLTFILRNVFFIPTAVFWALFALSPLTFLLDAIWQAPRFEWRGETESEVISQESKAF</sequence>
<keyword evidence="7 9" id="KW-1133">Transmembrane helix</keyword>
<keyword evidence="3" id="KW-0285">Flavoprotein</keyword>
<feature type="transmembrane region" description="Helical" evidence="9">
    <location>
        <begin position="31"/>
        <end position="51"/>
    </location>
</feature>
<dbReference type="PANTHER" id="PTHR30578:SF0">
    <property type="entry name" value="ION-TRANSLOCATING OXIDOREDUCTASE COMPLEX SUBUNIT D"/>
    <property type="match status" value="1"/>
</dbReference>
<reference evidence="10" key="1">
    <citation type="journal article" date="2020" name="mSystems">
        <title>Genome- and Community-Level Interaction Insights into Carbon Utilization and Element Cycling Functions of Hydrothermarchaeota in Hydrothermal Sediment.</title>
        <authorList>
            <person name="Zhou Z."/>
            <person name="Liu Y."/>
            <person name="Xu W."/>
            <person name="Pan J."/>
            <person name="Luo Z.H."/>
            <person name="Li M."/>
        </authorList>
    </citation>
    <scope>NUCLEOTIDE SEQUENCE [LARGE SCALE GENOMIC DNA]</scope>
    <source>
        <strain evidence="10">SpSt-402</strain>
    </source>
</reference>
<evidence type="ECO:0000256" key="6">
    <source>
        <dbReference type="ARBA" id="ARBA00022967"/>
    </source>
</evidence>
<keyword evidence="5 9" id="KW-0812">Transmembrane</keyword>
<organism evidence="10">
    <name type="scientific">Oscillatoriales cyanobacterium SpSt-402</name>
    <dbReference type="NCBI Taxonomy" id="2282168"/>
    <lineage>
        <taxon>Bacteria</taxon>
        <taxon>Bacillati</taxon>
        <taxon>Cyanobacteriota</taxon>
        <taxon>Cyanophyceae</taxon>
        <taxon>Oscillatoriophycideae</taxon>
        <taxon>Oscillatoriales</taxon>
    </lineage>
</organism>
<accession>A0A832H3T3</accession>
<evidence type="ECO:0000256" key="1">
    <source>
        <dbReference type="ARBA" id="ARBA00022448"/>
    </source>
</evidence>
<feature type="transmembrane region" description="Helical" evidence="9">
    <location>
        <begin position="213"/>
        <end position="232"/>
    </location>
</feature>
<proteinExistence type="predicted"/>
<comment type="caution">
    <text evidence="10">The sequence shown here is derived from an EMBL/GenBank/DDBJ whole genome shotgun (WGS) entry which is preliminary data.</text>
</comment>
<evidence type="ECO:0000256" key="4">
    <source>
        <dbReference type="ARBA" id="ARBA00022643"/>
    </source>
</evidence>
<feature type="transmembrane region" description="Helical" evidence="9">
    <location>
        <begin position="107"/>
        <end position="125"/>
    </location>
</feature>
<evidence type="ECO:0000313" key="10">
    <source>
        <dbReference type="EMBL" id="HGW94358.1"/>
    </source>
</evidence>
<protein>
    <submittedName>
        <fullName evidence="10">Na+-transporting NADH:ubiquinone oxidoreductase, subunit NqrB</fullName>
    </submittedName>
</protein>
<evidence type="ECO:0000256" key="3">
    <source>
        <dbReference type="ARBA" id="ARBA00022630"/>
    </source>
</evidence>
<keyword evidence="6" id="KW-1278">Translocase</keyword>
<dbReference type="EMBL" id="DSRD01000550">
    <property type="protein sequence ID" value="HGW94358.1"/>
    <property type="molecule type" value="Genomic_DNA"/>
</dbReference>
<evidence type="ECO:0000256" key="7">
    <source>
        <dbReference type="ARBA" id="ARBA00022989"/>
    </source>
</evidence>
<keyword evidence="8 9" id="KW-0472">Membrane</keyword>
<evidence type="ECO:0000256" key="5">
    <source>
        <dbReference type="ARBA" id="ARBA00022692"/>
    </source>
</evidence>
<keyword evidence="1" id="KW-0813">Transport</keyword>
<dbReference type="PANTHER" id="PTHR30578">
    <property type="entry name" value="ELECTRON TRANSPORT COMPLEX PROTEIN RNFD"/>
    <property type="match status" value="1"/>
</dbReference>
<dbReference type="GO" id="GO:0005886">
    <property type="term" value="C:plasma membrane"/>
    <property type="evidence" value="ECO:0007669"/>
    <property type="project" value="TreeGrafter"/>
</dbReference>
<evidence type="ECO:0000256" key="8">
    <source>
        <dbReference type="ARBA" id="ARBA00023136"/>
    </source>
</evidence>
<dbReference type="GO" id="GO:0055085">
    <property type="term" value="P:transmembrane transport"/>
    <property type="evidence" value="ECO:0007669"/>
    <property type="project" value="InterPro"/>
</dbReference>
<keyword evidence="10" id="KW-0830">Ubiquinone</keyword>
<feature type="transmembrane region" description="Helical" evidence="9">
    <location>
        <begin position="58"/>
        <end position="77"/>
    </location>
</feature>
<feature type="transmembrane region" description="Helical" evidence="9">
    <location>
        <begin position="238"/>
        <end position="256"/>
    </location>
</feature>
<dbReference type="AlphaFoldDB" id="A0A832H3T3"/>
<feature type="transmembrane region" description="Helical" evidence="9">
    <location>
        <begin position="160"/>
        <end position="177"/>
    </location>
</feature>
<keyword evidence="4" id="KW-0288">FMN</keyword>
<feature type="transmembrane region" description="Helical" evidence="9">
    <location>
        <begin position="137"/>
        <end position="153"/>
    </location>
</feature>
<evidence type="ECO:0000256" key="9">
    <source>
        <dbReference type="SAM" id="Phobius"/>
    </source>
</evidence>
<keyword evidence="2" id="KW-0597">Phosphoprotein</keyword>
<feature type="transmembrane region" description="Helical" evidence="9">
    <location>
        <begin position="183"/>
        <end position="201"/>
    </location>
</feature>
<gene>
    <name evidence="10" type="ORF">ENR47_08770</name>
</gene>
<evidence type="ECO:0000256" key="2">
    <source>
        <dbReference type="ARBA" id="ARBA00022553"/>
    </source>
</evidence>